<dbReference type="PANTHER" id="PTHR32086:SF0">
    <property type="entry name" value="FANCONI ANEMIA GROUP D2 PROTEIN"/>
    <property type="match status" value="1"/>
</dbReference>
<gene>
    <name evidence="7" type="primary">FANCD2</name>
    <name evidence="7" type="ORF">LPJ53_005194</name>
</gene>
<keyword evidence="8" id="KW-1185">Reference proteome</keyword>
<reference evidence="7" key="1">
    <citation type="submission" date="2022-07" db="EMBL/GenBank/DDBJ databases">
        <title>Phylogenomic reconstructions and comparative analyses of Kickxellomycotina fungi.</title>
        <authorList>
            <person name="Reynolds N.K."/>
            <person name="Stajich J.E."/>
            <person name="Barry K."/>
            <person name="Grigoriev I.V."/>
            <person name="Crous P."/>
            <person name="Smith M.E."/>
        </authorList>
    </citation>
    <scope>NUCLEOTIDE SEQUENCE</scope>
    <source>
        <strain evidence="7">NBRC 32514</strain>
    </source>
</reference>
<evidence type="ECO:0000256" key="1">
    <source>
        <dbReference type="ARBA" id="ARBA00004123"/>
    </source>
</evidence>
<keyword evidence="3" id="KW-0832">Ubl conjugation</keyword>
<dbReference type="InterPro" id="IPR029448">
    <property type="entry name" value="FANCD2"/>
</dbReference>
<feature type="compositionally biased region" description="Low complexity" evidence="6">
    <location>
        <begin position="955"/>
        <end position="970"/>
    </location>
</feature>
<dbReference type="Pfam" id="PF14631">
    <property type="entry name" value="FancD2"/>
    <property type="match status" value="3"/>
</dbReference>
<comment type="caution">
    <text evidence="7">The sequence shown here is derived from an EMBL/GenBank/DDBJ whole genome shotgun (WGS) entry which is preliminary data.</text>
</comment>
<feature type="compositionally biased region" description="Basic residues" evidence="6">
    <location>
        <begin position="1589"/>
        <end position="1621"/>
    </location>
</feature>
<sequence length="1655" mass="179951">MTAAVDILRCCGVELRDDSPPLLHTSTPLFRYKLAEALHSTPAATQQVTDLIDDLLAAHDDIALYLDPVNMAATEQDDQQQATSVSFAQQPESLVRLLLGVDALQPALIRTLLDKFPEFIGDQSAATGPGSLATAETKVSVKILRQLRWLDYIVDSSGLCEKLLETLGFVTPDMQCEIISNLPNIISDADNTEVSRVLAGMLGESPELMLHILETLGCLGCPPALLQDARNSVVTHLVSAEPMDLPVMIKFLLQSVPSDAAAPTIQRIRRRLDLDSIVLATRQQSRSVGGPQQQPQQKQAPDVLIFDVISTTLRGNKTLCDAWLKIITDGTDEETGTHTTLDIIVLLILHPMATYTRRVESVLRARFDLVSSSAVAYTPRLLRSMIRRFPDVFAANFGALLAVASWLVRSSPLGSQGARVAAAMLVAAFGHMGLFQRQEIAGELAVHIGSGNLDEIDTAAHICLELAQKHPWELRPFAIFIKGLLDYVDNLSIEHVRVIFASLGILATLNTMGSQDAGDDSMFSDLYIYVRKQLASVYPKYNRIGIVGTVSLLRQLGTKQAGPAVDVESQSQAGTSTSVVHGDGANVHALRRAVQLLEMLMDSGRHQSWAFISMTYDELAHVVETQGLHPQLLTWLHENVSSTFAAHFLCDAEQLAERYAGCDRPAPALSLDDDETAVLDIFNHSSDAADLGLHRAVKQSAASLGSPGATPKLRGCLLSCLPSLVRLIQVCEKSLGDGSLGDIDALLVCGIYLLPAVTTTAFATDHQPPQYAVADPNDPENDCSRLVAGNALANTDDDERRELVALMTTWAPELRRITCSSLYVAANWVREIINAFADQRAEEIRAKVLVRVDQLARIEACLATLAGSLSGTPLEFHPAEAGLVPEVSDTPALRTAPTTSAEGLGLRIAGSTDERTGVAGSSKGKQAAGSGGAVQTLEIGGLLLSQEDTRKLIGGSQADGAEADAGAPGDAARRRGRKRKSGPLGAGAIATDDFVRAPRHFLRELSFSAYGVLALGLDNPEGDQDKDGASVRPSRLTVHGLALVLRELHAVVSAKLVRHAEKRSGFPVKPANTPGLFGQLATFGSSISGCSADDLVAKHLLPLLPALLRHLSACLALRAHYANDITEEETELLAHIRSQRPTVSPIDSAQDVDVVERCIDALLQILSSVLYWDGLQNSTEEEERGASSVLIRVLGVVAGQNMHVDPEDISGMDSDSLVRCAFDHLLALAGLVATTARATLLLRMLIAVREYAPRCESAEEVCRMPSTQRQKTMDGQISRLAQQILSARFADSPDETRPADLEFTITTHILRCPHSRLRLAHTYAVNTLAGFFLESREEQAEELGVHAKLTHTTFATYYGATMGALAVAVKNAGFSEMPGHEALGFAARVAEGWLALTKLTQTIPLSLQRPVLKASLRGSLRLIDLFIKHILPVLDAHFFSLRADVLAVFSLVQKSTRILQNICNHSKVVKDVSLQASVPQVKRRLEQLVFQVVALMENNDCIGAINLGNLKHRDISGQVVSSQIPQSQRYSDEDEVEEGEGEEEEEEEEPMDLGLDRMLARETEEDAEEPPVQRRRTGRPPAPMTYAAGKKHALVVSRKKLLTQHREHRAHELRRKQRRRSRGEEEEEEDDDDGDNDDGRSENEEMEVVDSDRDD</sequence>
<evidence type="ECO:0000313" key="7">
    <source>
        <dbReference type="EMBL" id="KAJ1720135.1"/>
    </source>
</evidence>
<feature type="compositionally biased region" description="Low complexity" evidence="6">
    <location>
        <begin position="917"/>
        <end position="928"/>
    </location>
</feature>
<dbReference type="GO" id="GO:1990918">
    <property type="term" value="P:double-strand break repair involved in meiotic recombination"/>
    <property type="evidence" value="ECO:0007669"/>
    <property type="project" value="TreeGrafter"/>
</dbReference>
<dbReference type="Proteomes" id="UP001149813">
    <property type="component" value="Unassembled WGS sequence"/>
</dbReference>
<keyword evidence="2" id="KW-1017">Isopeptide bond</keyword>
<feature type="region of interest" description="Disordered" evidence="6">
    <location>
        <begin position="912"/>
        <end position="931"/>
    </location>
</feature>
<evidence type="ECO:0000256" key="2">
    <source>
        <dbReference type="ARBA" id="ARBA00022499"/>
    </source>
</evidence>
<comment type="subcellular location">
    <subcellularLocation>
        <location evidence="1">Nucleus</location>
    </subcellularLocation>
</comment>
<dbReference type="EMBL" id="JANBOJ010000291">
    <property type="protein sequence ID" value="KAJ1720135.1"/>
    <property type="molecule type" value="Genomic_DNA"/>
</dbReference>
<organism evidence="7 8">
    <name type="scientific">Coemansia erecta</name>
    <dbReference type="NCBI Taxonomy" id="147472"/>
    <lineage>
        <taxon>Eukaryota</taxon>
        <taxon>Fungi</taxon>
        <taxon>Fungi incertae sedis</taxon>
        <taxon>Zoopagomycota</taxon>
        <taxon>Kickxellomycotina</taxon>
        <taxon>Kickxellomycetes</taxon>
        <taxon>Kickxellales</taxon>
        <taxon>Kickxellaceae</taxon>
        <taxon>Coemansia</taxon>
    </lineage>
</organism>
<dbReference type="GO" id="GO:0070182">
    <property type="term" value="F:DNA polymerase binding"/>
    <property type="evidence" value="ECO:0007669"/>
    <property type="project" value="TreeGrafter"/>
</dbReference>
<evidence type="ECO:0000256" key="4">
    <source>
        <dbReference type="ARBA" id="ARBA00023242"/>
    </source>
</evidence>
<evidence type="ECO:0000256" key="5">
    <source>
        <dbReference type="ARBA" id="ARBA00093456"/>
    </source>
</evidence>
<accession>A0A9W7XY46</accession>
<name>A0A9W7XY46_9FUNG</name>
<protein>
    <submittedName>
        <fullName evidence="7">Fanconi anemia group D2 protein</fullName>
    </submittedName>
</protein>
<comment type="similarity">
    <text evidence="5">Belongs to the Fanconi anemia protein FANCD2 family.</text>
</comment>
<feature type="compositionally biased region" description="Polar residues" evidence="6">
    <location>
        <begin position="1518"/>
        <end position="1529"/>
    </location>
</feature>
<feature type="compositionally biased region" description="Acidic residues" evidence="6">
    <location>
        <begin position="1624"/>
        <end position="1636"/>
    </location>
</feature>
<dbReference type="GO" id="GO:0031573">
    <property type="term" value="P:mitotic intra-S DNA damage checkpoint signaling"/>
    <property type="evidence" value="ECO:0007669"/>
    <property type="project" value="TreeGrafter"/>
</dbReference>
<feature type="compositionally biased region" description="Acidic residues" evidence="6">
    <location>
        <begin position="1532"/>
        <end position="1551"/>
    </location>
</feature>
<feature type="compositionally biased region" description="Acidic residues" evidence="6">
    <location>
        <begin position="1644"/>
        <end position="1655"/>
    </location>
</feature>
<proteinExistence type="inferred from homology"/>
<evidence type="ECO:0000313" key="8">
    <source>
        <dbReference type="Proteomes" id="UP001149813"/>
    </source>
</evidence>
<dbReference type="GO" id="GO:0007129">
    <property type="term" value="P:homologous chromosome pairing at meiosis"/>
    <property type="evidence" value="ECO:0007669"/>
    <property type="project" value="TreeGrafter"/>
</dbReference>
<dbReference type="PANTHER" id="PTHR32086">
    <property type="entry name" value="FANCONI ANEMIA GROUP D2 PROTEIN"/>
    <property type="match status" value="1"/>
</dbReference>
<evidence type="ECO:0000256" key="3">
    <source>
        <dbReference type="ARBA" id="ARBA00022843"/>
    </source>
</evidence>
<dbReference type="GO" id="GO:0000793">
    <property type="term" value="C:condensed chromosome"/>
    <property type="evidence" value="ECO:0007669"/>
    <property type="project" value="TreeGrafter"/>
</dbReference>
<dbReference type="OrthoDB" id="27031at2759"/>
<feature type="region of interest" description="Disordered" evidence="6">
    <location>
        <begin position="1518"/>
        <end position="1655"/>
    </location>
</feature>
<dbReference type="GO" id="GO:0005634">
    <property type="term" value="C:nucleus"/>
    <property type="evidence" value="ECO:0007669"/>
    <property type="project" value="UniProtKB-SubCell"/>
</dbReference>
<dbReference type="GO" id="GO:0036297">
    <property type="term" value="P:interstrand cross-link repair"/>
    <property type="evidence" value="ECO:0007669"/>
    <property type="project" value="TreeGrafter"/>
</dbReference>
<keyword evidence="4" id="KW-0539">Nucleus</keyword>
<feature type="region of interest" description="Disordered" evidence="6">
    <location>
        <begin position="955"/>
        <end position="987"/>
    </location>
</feature>
<evidence type="ECO:0000256" key="6">
    <source>
        <dbReference type="SAM" id="MobiDB-lite"/>
    </source>
</evidence>